<evidence type="ECO:0000313" key="7">
    <source>
        <dbReference type="EMBL" id="EWC40873.1"/>
    </source>
</evidence>
<reference evidence="7 8" key="1">
    <citation type="journal article" date="2013" name="Genome Announc.">
        <title>Draft Genome of the Nitrogen-Fixing Bacterium Pseudomonas stutzeri Strain KOS6 Isolated from Industrial Hydrocarbon Sludge.</title>
        <authorList>
            <person name="Grigoryeva T.V."/>
            <person name="Laikov A.V."/>
            <person name="Naumova R.P."/>
            <person name="Manolov A.I."/>
            <person name="Larin A.K."/>
            <person name="Karpova I.Y."/>
            <person name="Semashko T.A."/>
            <person name="Alexeev D.G."/>
            <person name="Kostryukova E.S."/>
            <person name="Muller R."/>
            <person name="Govorun V.M."/>
        </authorList>
    </citation>
    <scope>NUCLEOTIDE SEQUENCE [LARGE SCALE GENOMIC DNA]</scope>
    <source>
        <strain evidence="7 8">KOS6</strain>
    </source>
</reference>
<keyword evidence="7" id="KW-0223">Dioxygenase</keyword>
<dbReference type="Pfam" id="PF02900">
    <property type="entry name" value="LigB"/>
    <property type="match status" value="1"/>
</dbReference>
<feature type="domain" description="Extradiol ring-cleavage dioxygenase class III enzyme subunit B" evidence="6">
    <location>
        <begin position="58"/>
        <end position="268"/>
    </location>
</feature>
<dbReference type="GO" id="GO:0008198">
    <property type="term" value="F:ferrous iron binding"/>
    <property type="evidence" value="ECO:0007669"/>
    <property type="project" value="InterPro"/>
</dbReference>
<dbReference type="AlphaFoldDB" id="A0A061JQJ4"/>
<dbReference type="PANTHER" id="PTHR30096:SF0">
    <property type="entry name" value="4,5-DOPA DIOXYGENASE EXTRADIOL-LIKE PROTEIN"/>
    <property type="match status" value="1"/>
</dbReference>
<evidence type="ECO:0000256" key="1">
    <source>
        <dbReference type="ARBA" id="ARBA00001947"/>
    </source>
</evidence>
<protein>
    <submittedName>
        <fullName evidence="7">Aromatic ring-cleaving dioxygenase</fullName>
    </submittedName>
</protein>
<dbReference type="PANTHER" id="PTHR30096">
    <property type="entry name" value="4,5-DOPA DIOXYGENASE EXTRADIOL-LIKE PROTEIN"/>
    <property type="match status" value="1"/>
</dbReference>
<evidence type="ECO:0000256" key="3">
    <source>
        <dbReference type="ARBA" id="ARBA00022723"/>
    </source>
</evidence>
<evidence type="ECO:0000256" key="2">
    <source>
        <dbReference type="ARBA" id="ARBA00007581"/>
    </source>
</evidence>
<dbReference type="Gene3D" id="3.40.830.10">
    <property type="entry name" value="LigB-like"/>
    <property type="match status" value="1"/>
</dbReference>
<dbReference type="HOGENOM" id="CLU_046582_2_1_6"/>
<dbReference type="CDD" id="cd07363">
    <property type="entry name" value="45_DOPA_Dioxygenase"/>
    <property type="match status" value="1"/>
</dbReference>
<dbReference type="Proteomes" id="UP000026923">
    <property type="component" value="Unassembled WGS sequence"/>
</dbReference>
<comment type="similarity">
    <text evidence="2">Belongs to the DODA-type extradiol aromatic ring-opening dioxygenase family.</text>
</comment>
<sequence length="281" mass="30581">MLARIVVASVFHMSTGQLMPTLFVPHGAGPCFFMDWNPPTAWHAMAVFLQGLASTLPARPKAIVLISGHWLQPTFSVTSAARPGLIYDYHGFPPHTYELRYPAPGQPQLAARIVALLDQAALAGHADAQRGFDHGTFIPLKLMFPEADVPVVQLSLRSDLDPLAHIEAGRALHALRGEGVLIVASGMSFHNMRGYGDPRFAAISDEFDRWLTAAVESAPAQRDLALQRWEQAPAARLCHPPRAEEHLIPLLVAAGAAGHSSGHRVFSDRVMHTTLSAYRFG</sequence>
<dbReference type="EMBL" id="AMCZ02000015">
    <property type="protein sequence ID" value="EWC40873.1"/>
    <property type="molecule type" value="Genomic_DNA"/>
</dbReference>
<keyword evidence="5" id="KW-0560">Oxidoreductase</keyword>
<evidence type="ECO:0000256" key="4">
    <source>
        <dbReference type="ARBA" id="ARBA00022833"/>
    </source>
</evidence>
<organism evidence="7 8">
    <name type="scientific">Stutzerimonas stutzeri KOS6</name>
    <dbReference type="NCBI Taxonomy" id="1218352"/>
    <lineage>
        <taxon>Bacteria</taxon>
        <taxon>Pseudomonadati</taxon>
        <taxon>Pseudomonadota</taxon>
        <taxon>Gammaproteobacteria</taxon>
        <taxon>Pseudomonadales</taxon>
        <taxon>Pseudomonadaceae</taxon>
        <taxon>Stutzerimonas</taxon>
    </lineage>
</organism>
<evidence type="ECO:0000256" key="5">
    <source>
        <dbReference type="ARBA" id="ARBA00023002"/>
    </source>
</evidence>
<dbReference type="eggNOG" id="COG3384">
    <property type="taxonomic scope" value="Bacteria"/>
</dbReference>
<comment type="cofactor">
    <cofactor evidence="1">
        <name>Zn(2+)</name>
        <dbReference type="ChEBI" id="CHEBI:29105"/>
    </cofactor>
</comment>
<dbReference type="PIRSF" id="PIRSF006157">
    <property type="entry name" value="Doxgns_DODA"/>
    <property type="match status" value="1"/>
</dbReference>
<proteinExistence type="inferred from homology"/>
<evidence type="ECO:0000259" key="6">
    <source>
        <dbReference type="Pfam" id="PF02900"/>
    </source>
</evidence>
<accession>A0A061JQJ4</accession>
<dbReference type="InterPro" id="IPR014436">
    <property type="entry name" value="Extradiol_dOase_DODA"/>
</dbReference>
<evidence type="ECO:0000313" key="8">
    <source>
        <dbReference type="Proteomes" id="UP000026923"/>
    </source>
</evidence>
<dbReference type="SUPFAM" id="SSF53213">
    <property type="entry name" value="LigB-like"/>
    <property type="match status" value="1"/>
</dbReference>
<keyword evidence="4" id="KW-0862">Zinc</keyword>
<name>A0A061JQJ4_STUST</name>
<comment type="caution">
    <text evidence="7">The sequence shown here is derived from an EMBL/GenBank/DDBJ whole genome shotgun (WGS) entry which is preliminary data.</text>
</comment>
<keyword evidence="3" id="KW-0479">Metal-binding</keyword>
<dbReference type="GO" id="GO:0016702">
    <property type="term" value="F:oxidoreductase activity, acting on single donors with incorporation of molecular oxygen, incorporation of two atoms of oxygen"/>
    <property type="evidence" value="ECO:0007669"/>
    <property type="project" value="UniProtKB-ARBA"/>
</dbReference>
<dbReference type="InterPro" id="IPR004183">
    <property type="entry name" value="Xdiol_dOase_suB"/>
</dbReference>
<gene>
    <name evidence="7" type="ORF">B597_012805</name>
</gene>
<dbReference type="GO" id="GO:0008270">
    <property type="term" value="F:zinc ion binding"/>
    <property type="evidence" value="ECO:0007669"/>
    <property type="project" value="InterPro"/>
</dbReference>